<reference evidence="1 2" key="1">
    <citation type="submission" date="2024-05" db="EMBL/GenBank/DDBJ databases">
        <title>A draft genome resource for the thread blight pathogen Marasmius tenuissimus strain MS-2.</title>
        <authorList>
            <person name="Yulfo-Soto G.E."/>
            <person name="Baruah I.K."/>
            <person name="Amoako-Attah I."/>
            <person name="Bukari Y."/>
            <person name="Meinhardt L.W."/>
            <person name="Bailey B.A."/>
            <person name="Cohen S.P."/>
        </authorList>
    </citation>
    <scope>NUCLEOTIDE SEQUENCE [LARGE SCALE GENOMIC DNA]</scope>
    <source>
        <strain evidence="1 2">MS-2</strain>
    </source>
</reference>
<dbReference type="EMBL" id="JBBXMP010000153">
    <property type="protein sequence ID" value="KAL0060977.1"/>
    <property type="molecule type" value="Genomic_DNA"/>
</dbReference>
<name>A0ABR2ZH47_9AGAR</name>
<gene>
    <name evidence="1" type="ORF">AAF712_012208</name>
</gene>
<proteinExistence type="predicted"/>
<dbReference type="Proteomes" id="UP001437256">
    <property type="component" value="Unassembled WGS sequence"/>
</dbReference>
<evidence type="ECO:0000313" key="1">
    <source>
        <dbReference type="EMBL" id="KAL0060977.1"/>
    </source>
</evidence>
<protein>
    <submittedName>
        <fullName evidence="1">Uncharacterized protein</fullName>
    </submittedName>
</protein>
<keyword evidence="2" id="KW-1185">Reference proteome</keyword>
<sequence length="164" mass="19261">MLGHHEKCEDSSCLHPFVDQLSLCYPLKDIDGFKKWFRDPNIYQQALLRIVIAVTPEVLERINCTKNPHRSHVVRLVHDNISVKLNKVTRARCECETTIFELSPEDFQSVSRGFDMWKIDYDERQKWLKYRRQAIITHKKKCAEAKTARMSTGGVAPMPQYLQR</sequence>
<organism evidence="1 2">
    <name type="scientific">Marasmius tenuissimus</name>
    <dbReference type="NCBI Taxonomy" id="585030"/>
    <lineage>
        <taxon>Eukaryota</taxon>
        <taxon>Fungi</taxon>
        <taxon>Dikarya</taxon>
        <taxon>Basidiomycota</taxon>
        <taxon>Agaricomycotina</taxon>
        <taxon>Agaricomycetes</taxon>
        <taxon>Agaricomycetidae</taxon>
        <taxon>Agaricales</taxon>
        <taxon>Marasmiineae</taxon>
        <taxon>Marasmiaceae</taxon>
        <taxon>Marasmius</taxon>
    </lineage>
</organism>
<accession>A0ABR2ZH47</accession>
<evidence type="ECO:0000313" key="2">
    <source>
        <dbReference type="Proteomes" id="UP001437256"/>
    </source>
</evidence>
<comment type="caution">
    <text evidence="1">The sequence shown here is derived from an EMBL/GenBank/DDBJ whole genome shotgun (WGS) entry which is preliminary data.</text>
</comment>